<dbReference type="STRING" id="570156.AOG27_20055"/>
<evidence type="ECO:0000256" key="1">
    <source>
        <dbReference type="SAM" id="SignalP"/>
    </source>
</evidence>
<dbReference type="InterPro" id="IPR018247">
    <property type="entry name" value="EF_Hand_1_Ca_BS"/>
</dbReference>
<reference evidence="4 6" key="2">
    <citation type="submission" date="2023-01" db="EMBL/GenBank/DDBJ databases">
        <title>Trichodesmium-associated heterotrophic epibiont bacteria.</title>
        <authorList>
            <person name="Cleveland C.S."/>
            <person name="Webb E.A."/>
        </authorList>
    </citation>
    <scope>NUCLEOTIDE SEQUENCE [LARGE SCALE GENOMIC DNA]</scope>
    <source>
        <strain evidence="4 6">USCH2</strain>
    </source>
</reference>
<dbReference type="EMBL" id="LJTC01000018">
    <property type="protein sequence ID" value="KPM77764.1"/>
    <property type="molecule type" value="Genomic_DNA"/>
</dbReference>
<dbReference type="Proteomes" id="UP000050378">
    <property type="component" value="Unassembled WGS sequence"/>
</dbReference>
<evidence type="ECO:0000259" key="2">
    <source>
        <dbReference type="PROSITE" id="PS50222"/>
    </source>
</evidence>
<sequence length="72" mass="7615">MKQLSTTIAILALATSSAAFAQGVSFATFDTDGDGVISKEEASANMQLEKLFPELDSDGNGELSKEEFAQIQ</sequence>
<organism evidence="3 5">
    <name type="scientific">Pseudoalteromonas lipolytica</name>
    <dbReference type="NCBI Taxonomy" id="570156"/>
    <lineage>
        <taxon>Bacteria</taxon>
        <taxon>Pseudomonadati</taxon>
        <taxon>Pseudomonadota</taxon>
        <taxon>Gammaproteobacteria</taxon>
        <taxon>Alteromonadales</taxon>
        <taxon>Pseudoalteromonadaceae</taxon>
        <taxon>Pseudoalteromonas</taxon>
    </lineage>
</organism>
<evidence type="ECO:0000313" key="6">
    <source>
        <dbReference type="Proteomes" id="UP001377972"/>
    </source>
</evidence>
<reference evidence="3 5" key="1">
    <citation type="submission" date="2015-09" db="EMBL/GenBank/DDBJ databases">
        <title>Draft Genome Sequence of Pseudoalteromonas lipolytica UCD-48B.</title>
        <authorList>
            <person name="Krusor M."/>
            <person name="Coil D.A."/>
            <person name="Lang J.M."/>
            <person name="Eisen J.A."/>
            <person name="Alexiev A."/>
        </authorList>
    </citation>
    <scope>NUCLEOTIDE SEQUENCE [LARGE SCALE GENOMIC DNA]</scope>
    <source>
        <strain evidence="3 5">UCD-48B</strain>
    </source>
</reference>
<dbReference type="CDD" id="cd00051">
    <property type="entry name" value="EFh"/>
    <property type="match status" value="1"/>
</dbReference>
<dbReference type="RefSeq" id="WP_054554774.1">
    <property type="nucleotide sequence ID" value="NZ_JAQPZS010000024.1"/>
</dbReference>
<dbReference type="GO" id="GO:0005509">
    <property type="term" value="F:calcium ion binding"/>
    <property type="evidence" value="ECO:0007669"/>
    <property type="project" value="InterPro"/>
</dbReference>
<dbReference type="PROSITE" id="PS00018">
    <property type="entry name" value="EF_HAND_1"/>
    <property type="match status" value="1"/>
</dbReference>
<dbReference type="Gene3D" id="1.10.238.10">
    <property type="entry name" value="EF-hand"/>
    <property type="match status" value="2"/>
</dbReference>
<gene>
    <name evidence="3" type="ORF">AOG27_20055</name>
    <name evidence="4" type="ORF">PQI24_18950</name>
</gene>
<dbReference type="SUPFAM" id="SSF47473">
    <property type="entry name" value="EF-hand"/>
    <property type="match status" value="1"/>
</dbReference>
<feature type="chain" id="PRO_5006138228" evidence="1">
    <location>
        <begin position="22"/>
        <end position="72"/>
    </location>
</feature>
<feature type="signal peptide" evidence="1">
    <location>
        <begin position="1"/>
        <end position="21"/>
    </location>
</feature>
<dbReference type="PROSITE" id="PS50222">
    <property type="entry name" value="EF_HAND_2"/>
    <property type="match status" value="1"/>
</dbReference>
<feature type="domain" description="EF-hand" evidence="2">
    <location>
        <begin position="43"/>
        <end position="72"/>
    </location>
</feature>
<dbReference type="EMBL" id="JAQPZS010000024">
    <property type="protein sequence ID" value="MEJ6498117.1"/>
    <property type="molecule type" value="Genomic_DNA"/>
</dbReference>
<dbReference type="PATRIC" id="fig|570156.3.peg.1934"/>
<dbReference type="InterPro" id="IPR002048">
    <property type="entry name" value="EF_hand_dom"/>
</dbReference>
<dbReference type="InterPro" id="IPR011992">
    <property type="entry name" value="EF-hand-dom_pair"/>
</dbReference>
<dbReference type="OrthoDB" id="6315105at2"/>
<dbReference type="Proteomes" id="UP001377972">
    <property type="component" value="Unassembled WGS sequence"/>
</dbReference>
<comment type="caution">
    <text evidence="3">The sequence shown here is derived from an EMBL/GenBank/DDBJ whole genome shotgun (WGS) entry which is preliminary data.</text>
</comment>
<keyword evidence="6" id="KW-1185">Reference proteome</keyword>
<name>A0A0P7E2N5_9GAMM</name>
<evidence type="ECO:0000313" key="3">
    <source>
        <dbReference type="EMBL" id="KPM77764.1"/>
    </source>
</evidence>
<dbReference type="Pfam" id="PF13202">
    <property type="entry name" value="EF-hand_5"/>
    <property type="match status" value="2"/>
</dbReference>
<accession>A0A0P7E2N5</accession>
<proteinExistence type="predicted"/>
<evidence type="ECO:0000313" key="5">
    <source>
        <dbReference type="Proteomes" id="UP000050378"/>
    </source>
</evidence>
<protein>
    <submittedName>
        <fullName evidence="3">Calmodulin</fullName>
    </submittedName>
    <submittedName>
        <fullName evidence="4">EF-hand domain-containing protein</fullName>
    </submittedName>
</protein>
<keyword evidence="1" id="KW-0732">Signal</keyword>
<evidence type="ECO:0000313" key="4">
    <source>
        <dbReference type="EMBL" id="MEJ6498117.1"/>
    </source>
</evidence>
<dbReference type="AlphaFoldDB" id="A0A0P7E2N5"/>